<sequence length="457" mass="50701">MRNRSMLCLLLLFIAAAMLVSGCEKGNEDTSPAGVNGSSLRGQEEVNDEPFEVTIRHTQVGESKKFRLAILKDVVRQTEADIPGLKIRLDAVDSEVNRKEKLRGEMAAGKPPDIFDVFGSPDSGIYAREGLMLDLTPILDELGLKHKIRGLEPYTHDGKVYGLPAGASIEGFFYNKAYFEEKGLHVPRTLDELEQLAEFIKADGKIPFAQSSKEAWVPLMTTNNLWSYFAGSEITYGFRSGTAKWTDPDVVRAFKKHKEWVDKGYYVPGELAAEYTDMRNQIISGEAIMMMDGSWANSVFRDPDQAGDLIGKIGYFNMPPEAEGDPYIVMNDFNNGYGFSSSMADDPRKLQTVKRFIVNFWTEEMQLRGLKEDGVLPALVIDAQRLADTVSDPLLQDIFNGVEQIDISYPAYDALVQTPVNEALGLGIQQMLSGAAEPGVMLEALQRTQQAANTELP</sequence>
<dbReference type="Proteomes" id="UP000447876">
    <property type="component" value="Unassembled WGS sequence"/>
</dbReference>
<evidence type="ECO:0000256" key="3">
    <source>
        <dbReference type="SAM" id="SignalP"/>
    </source>
</evidence>
<reference evidence="4 5" key="1">
    <citation type="submission" date="2019-11" db="EMBL/GenBank/DDBJ databases">
        <title>Draft genome sequences of five Paenibacillus species of dairy origin.</title>
        <authorList>
            <person name="Olajide A.M."/>
            <person name="Chen S."/>
            <person name="Lapointe G."/>
        </authorList>
    </citation>
    <scope>NUCLEOTIDE SEQUENCE [LARGE SCALE GENOMIC DNA]</scope>
    <source>
        <strain evidence="4 5">12CR55</strain>
    </source>
</reference>
<organism evidence="4 5">
    <name type="scientific">Paenibacillus woosongensis</name>
    <dbReference type="NCBI Taxonomy" id="307580"/>
    <lineage>
        <taxon>Bacteria</taxon>
        <taxon>Bacillati</taxon>
        <taxon>Bacillota</taxon>
        <taxon>Bacilli</taxon>
        <taxon>Bacillales</taxon>
        <taxon>Paenibacillaceae</taxon>
        <taxon>Paenibacillus</taxon>
    </lineage>
</organism>
<feature type="chain" id="PRO_5039006504" evidence="3">
    <location>
        <begin position="23"/>
        <end position="457"/>
    </location>
</feature>
<keyword evidence="2" id="KW-0813">Transport</keyword>
<feature type="signal peptide" evidence="3">
    <location>
        <begin position="1"/>
        <end position="22"/>
    </location>
</feature>
<protein>
    <submittedName>
        <fullName evidence="4">Extracellular solute-binding protein</fullName>
    </submittedName>
</protein>
<dbReference type="RefSeq" id="WP_155610231.1">
    <property type="nucleotide sequence ID" value="NZ_WNZW01000002.1"/>
</dbReference>
<name>A0A7X3CLQ1_9BACL</name>
<dbReference type="PANTHER" id="PTHR43649:SF29">
    <property type="entry name" value="OSMOPROTECTIVE COMPOUNDS-BINDING PROTEIN GGTB"/>
    <property type="match status" value="1"/>
</dbReference>
<evidence type="ECO:0000313" key="4">
    <source>
        <dbReference type="EMBL" id="MUG44818.1"/>
    </source>
</evidence>
<dbReference type="InterPro" id="IPR050490">
    <property type="entry name" value="Bact_solute-bd_prot1"/>
</dbReference>
<evidence type="ECO:0000313" key="5">
    <source>
        <dbReference type="Proteomes" id="UP000447876"/>
    </source>
</evidence>
<keyword evidence="3" id="KW-0732">Signal</keyword>
<dbReference type="Gene3D" id="3.40.190.10">
    <property type="entry name" value="Periplasmic binding protein-like II"/>
    <property type="match status" value="2"/>
</dbReference>
<dbReference type="PANTHER" id="PTHR43649">
    <property type="entry name" value="ARABINOSE-BINDING PROTEIN-RELATED"/>
    <property type="match status" value="1"/>
</dbReference>
<dbReference type="EMBL" id="WNZW01000002">
    <property type="protein sequence ID" value="MUG44818.1"/>
    <property type="molecule type" value="Genomic_DNA"/>
</dbReference>
<comment type="caution">
    <text evidence="4">The sequence shown here is derived from an EMBL/GenBank/DDBJ whole genome shotgun (WGS) entry which is preliminary data.</text>
</comment>
<dbReference type="AlphaFoldDB" id="A0A7X3CLQ1"/>
<dbReference type="OrthoDB" id="9798191at2"/>
<evidence type="ECO:0000256" key="1">
    <source>
        <dbReference type="ARBA" id="ARBA00008520"/>
    </source>
</evidence>
<proteinExistence type="inferred from homology"/>
<gene>
    <name evidence="4" type="ORF">GNP95_07385</name>
</gene>
<dbReference type="PROSITE" id="PS51257">
    <property type="entry name" value="PROKAR_LIPOPROTEIN"/>
    <property type="match status" value="1"/>
</dbReference>
<dbReference type="InterPro" id="IPR006059">
    <property type="entry name" value="SBP"/>
</dbReference>
<dbReference type="Pfam" id="PF01547">
    <property type="entry name" value="SBP_bac_1"/>
    <property type="match status" value="1"/>
</dbReference>
<accession>A0A7X3CLQ1</accession>
<dbReference type="SUPFAM" id="SSF53850">
    <property type="entry name" value="Periplasmic binding protein-like II"/>
    <property type="match status" value="1"/>
</dbReference>
<comment type="similarity">
    <text evidence="1">Belongs to the bacterial solute-binding protein 1 family.</text>
</comment>
<evidence type="ECO:0000256" key="2">
    <source>
        <dbReference type="ARBA" id="ARBA00022448"/>
    </source>
</evidence>